<gene>
    <name evidence="7" type="ORF">WJX72_007721</name>
</gene>
<dbReference type="InterPro" id="IPR017437">
    <property type="entry name" value="ATP-NAD_kinase_PpnK-typ_C"/>
</dbReference>
<evidence type="ECO:0000256" key="5">
    <source>
        <dbReference type="ARBA" id="ARBA00023027"/>
    </source>
</evidence>
<organism evidence="7 8">
    <name type="scientific">[Myrmecia] bisecta</name>
    <dbReference type="NCBI Taxonomy" id="41462"/>
    <lineage>
        <taxon>Eukaryota</taxon>
        <taxon>Viridiplantae</taxon>
        <taxon>Chlorophyta</taxon>
        <taxon>core chlorophytes</taxon>
        <taxon>Trebouxiophyceae</taxon>
        <taxon>Trebouxiales</taxon>
        <taxon>Trebouxiaceae</taxon>
        <taxon>Myrmecia</taxon>
    </lineage>
</organism>
<evidence type="ECO:0000256" key="6">
    <source>
        <dbReference type="SAM" id="MobiDB-lite"/>
    </source>
</evidence>
<dbReference type="PANTHER" id="PTHR20275:SF6">
    <property type="entry name" value="NAD KINASE 2, CHLOROPLASTIC"/>
    <property type="match status" value="1"/>
</dbReference>
<evidence type="ECO:0000256" key="4">
    <source>
        <dbReference type="ARBA" id="ARBA00022857"/>
    </source>
</evidence>
<evidence type="ECO:0000313" key="7">
    <source>
        <dbReference type="EMBL" id="KAK9824097.1"/>
    </source>
</evidence>
<dbReference type="PANTHER" id="PTHR20275">
    <property type="entry name" value="NAD KINASE"/>
    <property type="match status" value="1"/>
</dbReference>
<dbReference type="Pfam" id="PF01513">
    <property type="entry name" value="NAD_kinase"/>
    <property type="match status" value="1"/>
</dbReference>
<evidence type="ECO:0008006" key="9">
    <source>
        <dbReference type="Google" id="ProtNLM"/>
    </source>
</evidence>
<reference evidence="7 8" key="1">
    <citation type="journal article" date="2024" name="Nat. Commun.">
        <title>Phylogenomics reveals the evolutionary origins of lichenization in chlorophyte algae.</title>
        <authorList>
            <person name="Puginier C."/>
            <person name="Libourel C."/>
            <person name="Otte J."/>
            <person name="Skaloud P."/>
            <person name="Haon M."/>
            <person name="Grisel S."/>
            <person name="Petersen M."/>
            <person name="Berrin J.G."/>
            <person name="Delaux P.M."/>
            <person name="Dal Grande F."/>
            <person name="Keller J."/>
        </authorList>
    </citation>
    <scope>NUCLEOTIDE SEQUENCE [LARGE SCALE GENOMIC DNA]</scope>
    <source>
        <strain evidence="7 8">SAG 2043</strain>
    </source>
</reference>
<dbReference type="GO" id="GO:0006741">
    <property type="term" value="P:NADP+ biosynthetic process"/>
    <property type="evidence" value="ECO:0007669"/>
    <property type="project" value="InterPro"/>
</dbReference>
<evidence type="ECO:0000256" key="1">
    <source>
        <dbReference type="ARBA" id="ARBA00010995"/>
    </source>
</evidence>
<dbReference type="InterPro" id="IPR017438">
    <property type="entry name" value="ATP-NAD_kinase_N"/>
</dbReference>
<name>A0AAW1QRL1_9CHLO</name>
<dbReference type="HAMAP" id="MF_00361">
    <property type="entry name" value="NAD_kinase"/>
    <property type="match status" value="1"/>
</dbReference>
<keyword evidence="4" id="KW-0521">NADP</keyword>
<comment type="similarity">
    <text evidence="1">Belongs to the NAD kinase family.</text>
</comment>
<keyword evidence="2" id="KW-0808">Transferase</keyword>
<protein>
    <recommendedName>
        <fullName evidence="9">NAD(+) kinase</fullName>
    </recommendedName>
</protein>
<dbReference type="Pfam" id="PF20143">
    <property type="entry name" value="NAD_kinase_C"/>
    <property type="match status" value="1"/>
</dbReference>
<evidence type="ECO:0000256" key="3">
    <source>
        <dbReference type="ARBA" id="ARBA00022777"/>
    </source>
</evidence>
<dbReference type="GO" id="GO:0003951">
    <property type="term" value="F:NAD+ kinase activity"/>
    <property type="evidence" value="ECO:0007669"/>
    <property type="project" value="InterPro"/>
</dbReference>
<sequence length="406" mass="45726">MCFPEEQRGSVQRPRTTVERRVGTSAIALQPSKQQDVTSNAHRRHWPKKADLYLVRTDGMSCSRETVQASGCLSFEHPSTQQHLLVWKSRPRCVMILKKLGKDLHGEFMETLRYLGEEEGMRVLVEPHEYAQLDTRGLEYVSTFSEEECDRLHTYTDFVVCLGGDGVLLHASYLFKSAIPPVISFNLGSLGFLTNHEHRNFKDDLRGVIYGCESLGQCAMDSSMLGVHIILRMRLLCEIRRAGGATVERFEVLNEVVVDRGANPYLTKIECWENDRLITKVQADGVMLATPTGSTAYSVAAGGSMVHPNVPAILFTPVCPHSLSFRPVILPDYADLELRIPHDARSSAWVCFDGKQRQELQRGDAVRVRMSPNPVPTINKTDGSADWFASLERCFGWNDRKEQARE</sequence>
<evidence type="ECO:0000313" key="8">
    <source>
        <dbReference type="Proteomes" id="UP001489004"/>
    </source>
</evidence>
<dbReference type="AlphaFoldDB" id="A0AAW1QRL1"/>
<proteinExistence type="inferred from homology"/>
<dbReference type="GO" id="GO:0019674">
    <property type="term" value="P:NAD+ metabolic process"/>
    <property type="evidence" value="ECO:0007669"/>
    <property type="project" value="InterPro"/>
</dbReference>
<evidence type="ECO:0000256" key="2">
    <source>
        <dbReference type="ARBA" id="ARBA00022679"/>
    </source>
</evidence>
<dbReference type="EMBL" id="JALJOR010000002">
    <property type="protein sequence ID" value="KAK9824097.1"/>
    <property type="molecule type" value="Genomic_DNA"/>
</dbReference>
<keyword evidence="8" id="KW-1185">Reference proteome</keyword>
<dbReference type="SUPFAM" id="SSF111331">
    <property type="entry name" value="NAD kinase/diacylglycerol kinase-like"/>
    <property type="match status" value="1"/>
</dbReference>
<accession>A0AAW1QRL1</accession>
<dbReference type="InterPro" id="IPR002504">
    <property type="entry name" value="NADK"/>
</dbReference>
<keyword evidence="5" id="KW-0520">NAD</keyword>
<dbReference type="Gene3D" id="3.40.50.10330">
    <property type="entry name" value="Probable inorganic polyphosphate/atp-NAD kinase, domain 1"/>
    <property type="match status" value="1"/>
</dbReference>
<dbReference type="Proteomes" id="UP001489004">
    <property type="component" value="Unassembled WGS sequence"/>
</dbReference>
<comment type="caution">
    <text evidence="7">The sequence shown here is derived from an EMBL/GenBank/DDBJ whole genome shotgun (WGS) entry which is preliminary data.</text>
</comment>
<dbReference type="InterPro" id="IPR016064">
    <property type="entry name" value="NAD/diacylglycerol_kinase_sf"/>
</dbReference>
<keyword evidence="3" id="KW-0418">Kinase</keyword>
<dbReference type="FunFam" id="2.60.200.30:FF:000004">
    <property type="entry name" value="NAD kinase 2, chloroplastic"/>
    <property type="match status" value="1"/>
</dbReference>
<feature type="region of interest" description="Disordered" evidence="6">
    <location>
        <begin position="1"/>
        <end position="20"/>
    </location>
</feature>
<dbReference type="Gene3D" id="2.60.200.30">
    <property type="entry name" value="Probable inorganic polyphosphate/atp-NAD kinase, domain 2"/>
    <property type="match status" value="1"/>
</dbReference>